<gene>
    <name evidence="2" type="ORF">A2519_00155</name>
</gene>
<dbReference type="EMBL" id="MFYX01000157">
    <property type="protein sequence ID" value="OGJ99902.1"/>
    <property type="molecule type" value="Genomic_DNA"/>
</dbReference>
<dbReference type="InterPro" id="IPR041633">
    <property type="entry name" value="Polbeta"/>
</dbReference>
<dbReference type="Gene3D" id="3.30.460.10">
    <property type="entry name" value="Beta Polymerase, domain 2"/>
    <property type="match status" value="1"/>
</dbReference>
<feature type="domain" description="Polymerase beta nucleotidyltransferase" evidence="1">
    <location>
        <begin position="10"/>
        <end position="97"/>
    </location>
</feature>
<organism evidence="2 3">
    <name type="scientific">Candidatus Raymondbacteria bacterium RIFOXYD12_FULL_49_13</name>
    <dbReference type="NCBI Taxonomy" id="1817890"/>
    <lineage>
        <taxon>Bacteria</taxon>
        <taxon>Raymondiibacteriota</taxon>
    </lineage>
</organism>
<sequence>MSPRETFVLESIVSLVRERLHPSRIILFGSRAKGAAGLGADFDLAVDKPGVPFRERRELKDAIESLSGLYSVDLVFMDSLEKGFRELVLSTGRVVYEG</sequence>
<evidence type="ECO:0000313" key="3">
    <source>
        <dbReference type="Proteomes" id="UP000179243"/>
    </source>
</evidence>
<reference evidence="2 3" key="1">
    <citation type="journal article" date="2016" name="Nat. Commun.">
        <title>Thousands of microbial genomes shed light on interconnected biogeochemical processes in an aquifer system.</title>
        <authorList>
            <person name="Anantharaman K."/>
            <person name="Brown C.T."/>
            <person name="Hug L.A."/>
            <person name="Sharon I."/>
            <person name="Castelle C.J."/>
            <person name="Probst A.J."/>
            <person name="Thomas B.C."/>
            <person name="Singh A."/>
            <person name="Wilkins M.J."/>
            <person name="Karaoz U."/>
            <person name="Brodie E.L."/>
            <person name="Williams K.H."/>
            <person name="Hubbard S.S."/>
            <person name="Banfield J.F."/>
        </authorList>
    </citation>
    <scope>NUCLEOTIDE SEQUENCE [LARGE SCALE GENOMIC DNA]</scope>
</reference>
<dbReference type="Pfam" id="PF18765">
    <property type="entry name" value="Polbeta"/>
    <property type="match status" value="1"/>
</dbReference>
<proteinExistence type="predicted"/>
<evidence type="ECO:0000313" key="2">
    <source>
        <dbReference type="EMBL" id="OGJ99902.1"/>
    </source>
</evidence>
<dbReference type="SUPFAM" id="SSF81301">
    <property type="entry name" value="Nucleotidyltransferase"/>
    <property type="match status" value="1"/>
</dbReference>
<dbReference type="AlphaFoldDB" id="A0A1F7F018"/>
<dbReference type="CDD" id="cd05403">
    <property type="entry name" value="NT_KNTase_like"/>
    <property type="match status" value="1"/>
</dbReference>
<comment type="caution">
    <text evidence="2">The sequence shown here is derived from an EMBL/GenBank/DDBJ whole genome shotgun (WGS) entry which is preliminary data.</text>
</comment>
<name>A0A1F7F018_UNCRA</name>
<dbReference type="Proteomes" id="UP000179243">
    <property type="component" value="Unassembled WGS sequence"/>
</dbReference>
<protein>
    <recommendedName>
        <fullName evidence="1">Polymerase beta nucleotidyltransferase domain-containing protein</fullName>
    </recommendedName>
</protein>
<dbReference type="InterPro" id="IPR043519">
    <property type="entry name" value="NT_sf"/>
</dbReference>
<accession>A0A1F7F018</accession>
<evidence type="ECO:0000259" key="1">
    <source>
        <dbReference type="Pfam" id="PF18765"/>
    </source>
</evidence>